<comment type="caution">
    <text evidence="1">The sequence shown here is derived from an EMBL/GenBank/DDBJ whole genome shotgun (WGS) entry which is preliminary data.</text>
</comment>
<name>A0A2M8WQG5_9RHOB</name>
<dbReference type="AlphaFoldDB" id="A0A2M8WQG5"/>
<keyword evidence="2" id="KW-1185">Reference proteome</keyword>
<reference evidence="1 2" key="1">
    <citation type="submission" date="2017-11" db="EMBL/GenBank/DDBJ databases">
        <title>Genomic Encyclopedia of Archaeal and Bacterial Type Strains, Phase II (KMG-II): From Individual Species to Whole Genera.</title>
        <authorList>
            <person name="Goeker M."/>
        </authorList>
    </citation>
    <scope>NUCLEOTIDE SEQUENCE [LARGE SCALE GENOMIC DNA]</scope>
    <source>
        <strain evidence="1 2">DSM 29128</strain>
    </source>
</reference>
<organism evidence="1 2">
    <name type="scientific">Yoonia maricola</name>
    <dbReference type="NCBI Taxonomy" id="420999"/>
    <lineage>
        <taxon>Bacteria</taxon>
        <taxon>Pseudomonadati</taxon>
        <taxon>Pseudomonadota</taxon>
        <taxon>Alphaproteobacteria</taxon>
        <taxon>Rhodobacterales</taxon>
        <taxon>Paracoccaceae</taxon>
        <taxon>Yoonia</taxon>
    </lineage>
</organism>
<accession>A0A2M8WQG5</accession>
<sequence>MWMGKTSDPHDQRGFLFEPLGDDVWDFECPNADERCTTIKLAVSRHDGV</sequence>
<dbReference type="EMBL" id="PGTY01000001">
    <property type="protein sequence ID" value="PJI93181.1"/>
    <property type="molecule type" value="Genomic_DNA"/>
</dbReference>
<protein>
    <submittedName>
        <fullName evidence="1">Uncharacterized protein</fullName>
    </submittedName>
</protein>
<gene>
    <name evidence="1" type="ORF">BC777_2052</name>
</gene>
<evidence type="ECO:0000313" key="2">
    <source>
        <dbReference type="Proteomes" id="UP000228531"/>
    </source>
</evidence>
<evidence type="ECO:0000313" key="1">
    <source>
        <dbReference type="EMBL" id="PJI93181.1"/>
    </source>
</evidence>
<proteinExistence type="predicted"/>
<dbReference type="Proteomes" id="UP000228531">
    <property type="component" value="Unassembled WGS sequence"/>
</dbReference>